<dbReference type="OrthoDB" id="271465at2"/>
<keyword evidence="1" id="KW-1133">Transmembrane helix</keyword>
<proteinExistence type="predicted"/>
<evidence type="ECO:0008006" key="4">
    <source>
        <dbReference type="Google" id="ProtNLM"/>
    </source>
</evidence>
<keyword evidence="1" id="KW-0472">Membrane</keyword>
<dbReference type="InParanoid" id="M7X3X8"/>
<reference evidence="2" key="1">
    <citation type="submission" date="2013-01" db="EMBL/GenBank/DDBJ databases">
        <title>Genome assembly of Mariniradius saccharolyticus AK6.</title>
        <authorList>
            <person name="Vaidya B."/>
            <person name="Khatri I."/>
            <person name="Tanuku N.R.S."/>
            <person name="Subramanian S."/>
            <person name="Pinnaka A."/>
        </authorList>
    </citation>
    <scope>NUCLEOTIDE SEQUENCE [LARGE SCALE GENOMIC DNA]</scope>
    <source>
        <strain evidence="2">AK6</strain>
    </source>
</reference>
<dbReference type="RefSeq" id="WP_008629330.1">
    <property type="nucleotide sequence ID" value="NZ_AMZY02000014.1"/>
</dbReference>
<dbReference type="Pfam" id="PF03929">
    <property type="entry name" value="PepSY_TM"/>
    <property type="match status" value="1"/>
</dbReference>
<evidence type="ECO:0000313" key="3">
    <source>
        <dbReference type="Proteomes" id="UP000010953"/>
    </source>
</evidence>
<feature type="transmembrane region" description="Helical" evidence="1">
    <location>
        <begin position="151"/>
        <end position="174"/>
    </location>
</feature>
<dbReference type="eggNOG" id="COG3182">
    <property type="taxonomic scope" value="Bacteria"/>
</dbReference>
<feature type="transmembrane region" description="Helical" evidence="1">
    <location>
        <begin position="20"/>
        <end position="41"/>
    </location>
</feature>
<evidence type="ECO:0000313" key="2">
    <source>
        <dbReference type="EMBL" id="EMS32190.1"/>
    </source>
</evidence>
<evidence type="ECO:0000256" key="1">
    <source>
        <dbReference type="SAM" id="Phobius"/>
    </source>
</evidence>
<dbReference type="AlphaFoldDB" id="M7X3X8"/>
<comment type="caution">
    <text evidence="2">The sequence shown here is derived from an EMBL/GenBank/DDBJ whole genome shotgun (WGS) entry which is preliminary data.</text>
</comment>
<keyword evidence="3" id="KW-1185">Reference proteome</keyword>
<accession>M7X3X8</accession>
<dbReference type="EMBL" id="AMZY02000014">
    <property type="protein sequence ID" value="EMS32190.1"/>
    <property type="molecule type" value="Genomic_DNA"/>
</dbReference>
<organism evidence="2 3">
    <name type="scientific">Mariniradius saccharolyticus AK6</name>
    <dbReference type="NCBI Taxonomy" id="1239962"/>
    <lineage>
        <taxon>Bacteria</taxon>
        <taxon>Pseudomonadati</taxon>
        <taxon>Bacteroidota</taxon>
        <taxon>Cytophagia</taxon>
        <taxon>Cytophagales</taxon>
        <taxon>Cyclobacteriaceae</taxon>
        <taxon>Mariniradius</taxon>
    </lineage>
</organism>
<gene>
    <name evidence="2" type="ORF">C943_01452</name>
</gene>
<dbReference type="InterPro" id="IPR005625">
    <property type="entry name" value="PepSY-ass_TM"/>
</dbReference>
<keyword evidence="1" id="KW-0812">Transmembrane</keyword>
<dbReference type="Proteomes" id="UP000010953">
    <property type="component" value="Unassembled WGS sequence"/>
</dbReference>
<dbReference type="STRING" id="1239962.C943_01452"/>
<sequence>MDPISKKAQHTRSYRRIHRWFSMVSILFLVLIAVTAILLAWKKQWNLVPKTQQSKTEMTGSWIPVEEMIAVGQAYVRDSLGKSTELDRVDIRPDKGIAKIVFKWHFTEVQVDGFSGEILSISQRNSDLIEKIHDGSILDFLAGSDGETAKLTYSTLTSGALLLLAFTGFFLWYWPRVMKRLKQRRVR</sequence>
<protein>
    <recommendedName>
        <fullName evidence="4">DNA mismatch repair protein</fullName>
    </recommendedName>
</protein>
<name>M7X3X8_9BACT</name>